<dbReference type="PANTHER" id="PTHR12147:SF26">
    <property type="entry name" value="PEPTIDASE M28 DOMAIN-CONTAINING PROTEIN"/>
    <property type="match status" value="1"/>
</dbReference>
<gene>
    <name evidence="3" type="ORF">OV079_28805</name>
</gene>
<feature type="domain" description="Peptidase M28" evidence="2">
    <location>
        <begin position="119"/>
        <end position="325"/>
    </location>
</feature>
<dbReference type="GO" id="GO:0008235">
    <property type="term" value="F:metalloexopeptidase activity"/>
    <property type="evidence" value="ECO:0007669"/>
    <property type="project" value="InterPro"/>
</dbReference>
<feature type="compositionally biased region" description="Low complexity" evidence="1">
    <location>
        <begin position="27"/>
        <end position="36"/>
    </location>
</feature>
<evidence type="ECO:0000313" key="4">
    <source>
        <dbReference type="Proteomes" id="UP001150924"/>
    </source>
</evidence>
<evidence type="ECO:0000259" key="2">
    <source>
        <dbReference type="Pfam" id="PF04389"/>
    </source>
</evidence>
<dbReference type="Proteomes" id="UP001150924">
    <property type="component" value="Unassembled WGS sequence"/>
</dbReference>
<dbReference type="PANTHER" id="PTHR12147">
    <property type="entry name" value="METALLOPEPTIDASE M28 FAMILY MEMBER"/>
    <property type="match status" value="1"/>
</dbReference>
<name>A0A9X3EUF8_9BACT</name>
<dbReference type="EMBL" id="JAPNKE010000002">
    <property type="protein sequence ID" value="MCY1009495.1"/>
    <property type="molecule type" value="Genomic_DNA"/>
</dbReference>
<protein>
    <submittedName>
        <fullName evidence="3">M20/M25/M40 family metallo-hydrolase</fullName>
    </submittedName>
</protein>
<feature type="region of interest" description="Disordered" evidence="1">
    <location>
        <begin position="27"/>
        <end position="55"/>
    </location>
</feature>
<dbReference type="AlphaFoldDB" id="A0A9X3EUF8"/>
<feature type="compositionally biased region" description="Pro residues" evidence="1">
    <location>
        <begin position="37"/>
        <end position="50"/>
    </location>
</feature>
<proteinExistence type="predicted"/>
<evidence type="ECO:0000313" key="3">
    <source>
        <dbReference type="EMBL" id="MCY1009495.1"/>
    </source>
</evidence>
<organism evidence="3 4">
    <name type="scientific">Nannocystis pusilla</name>
    <dbReference type="NCBI Taxonomy" id="889268"/>
    <lineage>
        <taxon>Bacteria</taxon>
        <taxon>Pseudomonadati</taxon>
        <taxon>Myxococcota</taxon>
        <taxon>Polyangia</taxon>
        <taxon>Nannocystales</taxon>
        <taxon>Nannocystaceae</taxon>
        <taxon>Nannocystis</taxon>
    </lineage>
</organism>
<accession>A0A9X3EUF8</accession>
<dbReference type="SUPFAM" id="SSF53187">
    <property type="entry name" value="Zn-dependent exopeptidases"/>
    <property type="match status" value="1"/>
</dbReference>
<reference evidence="3" key="1">
    <citation type="submission" date="2022-11" db="EMBL/GenBank/DDBJ databases">
        <title>Minimal conservation of predation-associated metabolite biosynthetic gene clusters underscores biosynthetic potential of Myxococcota including descriptions for ten novel species: Archangium lansinium sp. nov., Myxococcus landrumus sp. nov., Nannocystis bai.</title>
        <authorList>
            <person name="Ahearne A."/>
            <person name="Stevens C."/>
            <person name="Phillips K."/>
        </authorList>
    </citation>
    <scope>NUCLEOTIDE SEQUENCE</scope>
    <source>
        <strain evidence="3">Na p29</strain>
    </source>
</reference>
<dbReference type="Gene3D" id="3.40.630.10">
    <property type="entry name" value="Zn peptidases"/>
    <property type="match status" value="1"/>
</dbReference>
<dbReference type="InterPro" id="IPR007484">
    <property type="entry name" value="Peptidase_M28"/>
</dbReference>
<sequence>MAPGRLLVAACLLVACGERVGAGRVTPAPDAEAAPPEVAPPKPPADPNPPTSCAGEGDEAAALRCWVRLLAGPGCAGRDNGSPGGATARAAIVAGLQAYGLEMAGETGSFEQPLPRGANVLARVPGRDPARAGEHVVLAAHYDHLGEHGGVVHPGADDNASGVAVALAVARRLVADPPARSVLLAAFDAEEPPDYRTPTMGSEYFMAHPTVAREQLVAVVCLDLLGGDLWDGHRSPLYVMGRETFARRPEPALADDPRLPVRAMHLRLVEDLPHGRQAFSDHGAFFQREIPSLFVSTGRSPHYHQPSDTPDTLKYDKMLAAVAVVEAHVRVLADMPDRPAWARDQPVRAADAAVLAELLAAGLGEGGARGTDEFTGVARARLQADLVRARALAAGGREPSESEAREIVQISLRAQCLLAVDSEMPTAACLLL</sequence>
<dbReference type="InterPro" id="IPR045175">
    <property type="entry name" value="M28_fam"/>
</dbReference>
<dbReference type="Pfam" id="PF04389">
    <property type="entry name" value="Peptidase_M28"/>
    <property type="match status" value="1"/>
</dbReference>
<evidence type="ECO:0000256" key="1">
    <source>
        <dbReference type="SAM" id="MobiDB-lite"/>
    </source>
</evidence>
<dbReference type="GO" id="GO:0006508">
    <property type="term" value="P:proteolysis"/>
    <property type="evidence" value="ECO:0007669"/>
    <property type="project" value="InterPro"/>
</dbReference>
<dbReference type="RefSeq" id="WP_267772162.1">
    <property type="nucleotide sequence ID" value="NZ_JAPNKE010000002.1"/>
</dbReference>
<dbReference type="PROSITE" id="PS51257">
    <property type="entry name" value="PROKAR_LIPOPROTEIN"/>
    <property type="match status" value="1"/>
</dbReference>
<keyword evidence="4" id="KW-1185">Reference proteome</keyword>
<comment type="caution">
    <text evidence="3">The sequence shown here is derived from an EMBL/GenBank/DDBJ whole genome shotgun (WGS) entry which is preliminary data.</text>
</comment>